<dbReference type="Proteomes" id="UP000074561">
    <property type="component" value="Chromosome"/>
</dbReference>
<keyword evidence="2" id="KW-0812">Transmembrane</keyword>
<reference evidence="4 5" key="1">
    <citation type="submission" date="2015-11" db="EMBL/GenBank/DDBJ databases">
        <title>Exploring the genomic traits of fungus-feeding bacterial genus Collimonas.</title>
        <authorList>
            <person name="Song C."/>
            <person name="Schmidt R."/>
            <person name="de Jager V."/>
            <person name="Krzyzanowska D."/>
            <person name="Jongedijk E."/>
            <person name="Cankar K."/>
            <person name="Beekwilder J."/>
            <person name="van Veen A."/>
            <person name="de Boer W."/>
            <person name="van Veen J.A."/>
            <person name="Garbeva P."/>
        </authorList>
    </citation>
    <scope>NUCLEOTIDE SEQUENCE [LARGE SCALE GENOMIC DNA]</scope>
    <source>
        <strain evidence="4 5">Ter91</strain>
    </source>
</reference>
<feature type="region of interest" description="Disordered" evidence="1">
    <location>
        <begin position="519"/>
        <end position="546"/>
    </location>
</feature>
<dbReference type="InterPro" id="IPR028087">
    <property type="entry name" value="Tad_N"/>
</dbReference>
<dbReference type="KEGG" id="cpra:CPter91_2794"/>
<dbReference type="RefSeq" id="WP_061940881.1">
    <property type="nucleotide sequence ID" value="NZ_CP013234.1"/>
</dbReference>
<dbReference type="Pfam" id="PF13400">
    <property type="entry name" value="Tad"/>
    <property type="match status" value="1"/>
</dbReference>
<accession>A0A127Q4X4</accession>
<proteinExistence type="predicted"/>
<evidence type="ECO:0000313" key="4">
    <source>
        <dbReference type="EMBL" id="AMP05140.1"/>
    </source>
</evidence>
<dbReference type="STRING" id="279113.CPter91_2794"/>
<evidence type="ECO:0000313" key="5">
    <source>
        <dbReference type="Proteomes" id="UP000074561"/>
    </source>
</evidence>
<name>A0A127Q4X4_9BURK</name>
<keyword evidence="2" id="KW-1133">Transmembrane helix</keyword>
<dbReference type="PATRIC" id="fig|279113.9.peg.2759"/>
<evidence type="ECO:0000259" key="3">
    <source>
        <dbReference type="Pfam" id="PF13400"/>
    </source>
</evidence>
<sequence>MRQRGAVLPIAIFFFAVLCVGLFAVYNMAQVTSEKRQLVNAADAIAFSTANIAAEGLNYTAYTNRAMISNYQSVGQLTAMWSTVGMSDQYWQNNSKVMKGIAALTKFIPYIGSSLSGISNALSKFGEFWEKILSGVRVGSQVLANAGTATVSLANYAIFASQQVHLVTTVSAMTSMQHDLLTANAPQAEYIPQTIVYQIGKSMVDFGSMIKLHQPPRKFLGLTKMKEAGEKDNPDKIEFNLVHHLMMKEMFNFASGSGGRRLFPNAVGLWAIDGCNLSAINGMLSGLGTNGLEQIVPALKGNVAVDVIGPVIEAFMNTVGTITSPIMCLYERTGGTRMMQMQDGTYAWSNIDIMEINPHLFDIHIPIAGATTLSKVGMQGLNKNQEIPEDLDKFVDAVKADDAAKRAYWGEATGLDDCMYFTLPSGEIYAPRLGGKSGACASLAAGSAKKYYDRGIMNMAETSAYHAMGGQAKIASATDELNNMIMSSMLPTLEAAGGSIGSSNSSSAAINLPNNSTSTVLGGAPAGTPASGSALNPPSPGSGNPEVELASALAQQAANVQSLSGLGANVGGSIASMLGKGFTGFTQVFDDPLDSASAVLKIFLDLLGLGDLVDVINMRTSRGTETLFQRPGLRGTIAADMGLPAERLGFWEMRDANIGNYQIGDRAASNMFVASREIQDNALKDLGPSFIVGLQETVGAMKSPLKPEGQFNLGREPIKDYDTEIKQDYLQAMGKARVYYRAPVERWTGRMQVVTHANLMLPYWNARLEGLNYPEKLLFFTIN</sequence>
<feature type="domain" description="Putative Flp pilus-assembly TadG-like N-terminal" evidence="3">
    <location>
        <begin position="5"/>
        <end position="44"/>
    </location>
</feature>
<organism evidence="4 5">
    <name type="scientific">Collimonas pratensis</name>
    <dbReference type="NCBI Taxonomy" id="279113"/>
    <lineage>
        <taxon>Bacteria</taxon>
        <taxon>Pseudomonadati</taxon>
        <taxon>Pseudomonadota</taxon>
        <taxon>Betaproteobacteria</taxon>
        <taxon>Burkholderiales</taxon>
        <taxon>Oxalobacteraceae</taxon>
        <taxon>Collimonas</taxon>
    </lineage>
</organism>
<dbReference type="AlphaFoldDB" id="A0A127Q4X4"/>
<keyword evidence="2" id="KW-0472">Membrane</keyword>
<gene>
    <name evidence="4" type="ORF">CPter91_2794</name>
</gene>
<dbReference type="EMBL" id="CP013234">
    <property type="protein sequence ID" value="AMP05140.1"/>
    <property type="molecule type" value="Genomic_DNA"/>
</dbReference>
<feature type="transmembrane region" description="Helical" evidence="2">
    <location>
        <begin position="7"/>
        <end position="29"/>
    </location>
</feature>
<evidence type="ECO:0000256" key="2">
    <source>
        <dbReference type="SAM" id="Phobius"/>
    </source>
</evidence>
<protein>
    <submittedName>
        <fullName evidence="4">Flp pilus-assembly TadE/G-like family protein</fullName>
    </submittedName>
</protein>
<evidence type="ECO:0000256" key="1">
    <source>
        <dbReference type="SAM" id="MobiDB-lite"/>
    </source>
</evidence>
<feature type="compositionally biased region" description="Low complexity" evidence="1">
    <location>
        <begin position="522"/>
        <end position="534"/>
    </location>
</feature>